<organism evidence="1 2">
    <name type="scientific">Actinomadura graeca</name>
    <dbReference type="NCBI Taxonomy" id="2750812"/>
    <lineage>
        <taxon>Bacteria</taxon>
        <taxon>Bacillati</taxon>
        <taxon>Actinomycetota</taxon>
        <taxon>Actinomycetes</taxon>
        <taxon>Streptosporangiales</taxon>
        <taxon>Thermomonosporaceae</taxon>
        <taxon>Actinomadura</taxon>
    </lineage>
</organism>
<dbReference type="RefSeq" id="WP_231329902.1">
    <property type="nucleotide sequence ID" value="NZ_CP059572.1"/>
</dbReference>
<dbReference type="Proteomes" id="UP001049518">
    <property type="component" value="Chromosome"/>
</dbReference>
<accession>A0ABX8QZE4</accession>
<keyword evidence="2" id="KW-1185">Reference proteome</keyword>
<gene>
    <name evidence="1" type="ORF">AGRA3207_005476</name>
</gene>
<reference evidence="1" key="1">
    <citation type="submission" date="2020-07" db="EMBL/GenBank/DDBJ databases">
        <authorList>
            <person name="Tarantini F.S."/>
            <person name="Hong K.W."/>
            <person name="Chan K.G."/>
        </authorList>
    </citation>
    <scope>NUCLEOTIDE SEQUENCE</scope>
    <source>
        <strain evidence="1">32-07</strain>
    </source>
</reference>
<protein>
    <submittedName>
        <fullName evidence="1">Uncharacterized protein</fullName>
    </submittedName>
</protein>
<dbReference type="EMBL" id="CP059572">
    <property type="protein sequence ID" value="QXJ24201.1"/>
    <property type="molecule type" value="Genomic_DNA"/>
</dbReference>
<name>A0ABX8QZE4_9ACTN</name>
<proteinExistence type="predicted"/>
<evidence type="ECO:0000313" key="2">
    <source>
        <dbReference type="Proteomes" id="UP001049518"/>
    </source>
</evidence>
<evidence type="ECO:0000313" key="1">
    <source>
        <dbReference type="EMBL" id="QXJ24201.1"/>
    </source>
</evidence>
<sequence length="309" mass="32889">MASERDPAAGRVRLDPEEMNRRLRGDVGEIEALGRTGARVDVGLGDATVPGQVRALAGRVGFESPVEAAAVSIRRISELPAAERGDGAPFRPYHDAAGRTVAEGELAAHTTDAGTRRLVFRREAPVAAGITVTLEAAVRVAADGSVWLDSFGWPDSDVPIYVFGGTREGYLAEAIAELRAEQPFDQVMLLVFATGLGFPEGGDEARRAELAGLVGERRGRLAGYVSQAESYAAAARAGAFGACLYRSALEVLFEGYLGSAALSLVDQEEMDDIDEELREALQEGDPLPPRAIPPGTPAHHWWWALAAEL</sequence>